<protein>
    <submittedName>
        <fullName evidence="1">Uncharacterized protein</fullName>
    </submittedName>
</protein>
<evidence type="ECO:0000313" key="2">
    <source>
        <dbReference type="Proteomes" id="UP000002350"/>
    </source>
</evidence>
<dbReference type="KEGG" id="svo:SVI_3628"/>
<dbReference type="HOGENOM" id="CLU_158707_1_0_6"/>
<dbReference type="RefSeq" id="WP_013052892.1">
    <property type="nucleotide sequence ID" value="NC_014012.1"/>
</dbReference>
<dbReference type="EMBL" id="AP011177">
    <property type="protein sequence ID" value="BAJ03599.1"/>
    <property type="molecule type" value="Genomic_DNA"/>
</dbReference>
<name>D4ZC54_SHEVD</name>
<dbReference type="Gene3D" id="2.40.10.320">
    <property type="entry name" value="Uncharacterised protein PF13642 yp_926445, N-terminal domain"/>
    <property type="match status" value="1"/>
</dbReference>
<accession>D4ZC54</accession>
<dbReference type="OrthoDB" id="5917977at2"/>
<dbReference type="eggNOG" id="ENOG5032HXA">
    <property type="taxonomic scope" value="Bacteria"/>
</dbReference>
<dbReference type="InterPro" id="IPR025284">
    <property type="entry name" value="DUF4144"/>
</dbReference>
<keyword evidence="2" id="KW-1185">Reference proteome</keyword>
<sequence>MKHTAQPASQSQTKIQWPAILIHMEDDELVYLENEQDWELEAQGHIDDLSHLFDSSGVSFCLKLDTLDANIPNKHLSWIPATEPMSLAQVLSRIRQHASTLGHCCTAKLGANTVEQAFEIIKYLDK</sequence>
<reference evidence="2" key="1">
    <citation type="journal article" date="2010" name="Mol. Biosyst.">
        <title>Complete genome sequence and comparative analysis of Shewanella violacea, a psychrophilic and piezophilic bacterium from deep sea floor sediments.</title>
        <authorList>
            <person name="Aono E."/>
            <person name="Baba T."/>
            <person name="Ara T."/>
            <person name="Nishi T."/>
            <person name="Nakamichi T."/>
            <person name="Inamoto E."/>
            <person name="Toyonaga H."/>
            <person name="Hasegawa M."/>
            <person name="Takai Y."/>
            <person name="Okumura Y."/>
            <person name="Baba M."/>
            <person name="Tomita M."/>
            <person name="Kato C."/>
            <person name="Oshima T."/>
            <person name="Nakasone K."/>
            <person name="Mori H."/>
        </authorList>
    </citation>
    <scope>NUCLEOTIDE SEQUENCE [LARGE SCALE GENOMIC DNA]</scope>
    <source>
        <strain evidence="2">JCM 10179 / CIP 106290 / LMG 19151 / DSS12</strain>
    </source>
</reference>
<dbReference type="Gene3D" id="1.10.8.650">
    <property type="entry name" value="Uncharacterised protein PF13642 yp_926445, C-terminal domain"/>
    <property type="match status" value="1"/>
</dbReference>
<proteinExistence type="predicted"/>
<gene>
    <name evidence="1" type="ordered locus">SVI_3628</name>
</gene>
<dbReference type="AlphaFoldDB" id="D4ZC54"/>
<evidence type="ECO:0000313" key="1">
    <source>
        <dbReference type="EMBL" id="BAJ03599.1"/>
    </source>
</evidence>
<dbReference type="Proteomes" id="UP000002350">
    <property type="component" value="Chromosome"/>
</dbReference>
<organism evidence="1 2">
    <name type="scientific">Shewanella violacea (strain JCM 10179 / CIP 106290 / LMG 19151 / DSS12)</name>
    <dbReference type="NCBI Taxonomy" id="637905"/>
    <lineage>
        <taxon>Bacteria</taxon>
        <taxon>Pseudomonadati</taxon>
        <taxon>Pseudomonadota</taxon>
        <taxon>Gammaproteobacteria</taxon>
        <taxon>Alteromonadales</taxon>
        <taxon>Shewanellaceae</taxon>
        <taxon>Shewanella</taxon>
    </lineage>
</organism>
<dbReference type="Pfam" id="PF13642">
    <property type="entry name" value="DUF4144"/>
    <property type="match status" value="1"/>
</dbReference>